<gene>
    <name evidence="1" type="ORF">NDU88_008360</name>
</gene>
<keyword evidence="2" id="KW-1185">Reference proteome</keyword>
<dbReference type="EMBL" id="JANPWB010000009">
    <property type="protein sequence ID" value="KAJ1155631.1"/>
    <property type="molecule type" value="Genomic_DNA"/>
</dbReference>
<organism evidence="1 2">
    <name type="scientific">Pleurodeles waltl</name>
    <name type="common">Iberian ribbed newt</name>
    <dbReference type="NCBI Taxonomy" id="8319"/>
    <lineage>
        <taxon>Eukaryota</taxon>
        <taxon>Metazoa</taxon>
        <taxon>Chordata</taxon>
        <taxon>Craniata</taxon>
        <taxon>Vertebrata</taxon>
        <taxon>Euteleostomi</taxon>
        <taxon>Amphibia</taxon>
        <taxon>Batrachia</taxon>
        <taxon>Caudata</taxon>
        <taxon>Salamandroidea</taxon>
        <taxon>Salamandridae</taxon>
        <taxon>Pleurodelinae</taxon>
        <taxon>Pleurodeles</taxon>
    </lineage>
</organism>
<sequence length="148" mass="16815">MSWGYSDTQQFQHNSDNVFKGPTDPVTDSLGDCAPPSLHLINQTLMVQHKQIQGDNKKARVASKQLQLAVSKMAKTFSEIVECIATTETHTSVLEAELGTVVQQSTMHESQLTDIQWKLEDFENWQRHNNLYILGFKKERKAKTRGLL</sequence>
<accession>A0AAV7RS39</accession>
<evidence type="ECO:0000313" key="2">
    <source>
        <dbReference type="Proteomes" id="UP001066276"/>
    </source>
</evidence>
<proteinExistence type="predicted"/>
<evidence type="ECO:0000313" key="1">
    <source>
        <dbReference type="EMBL" id="KAJ1155631.1"/>
    </source>
</evidence>
<dbReference type="AlphaFoldDB" id="A0AAV7RS39"/>
<reference evidence="1" key="1">
    <citation type="journal article" date="2022" name="bioRxiv">
        <title>Sequencing and chromosome-scale assembly of the giantPleurodeles waltlgenome.</title>
        <authorList>
            <person name="Brown T."/>
            <person name="Elewa A."/>
            <person name="Iarovenko S."/>
            <person name="Subramanian E."/>
            <person name="Araus A.J."/>
            <person name="Petzold A."/>
            <person name="Susuki M."/>
            <person name="Suzuki K.-i.T."/>
            <person name="Hayashi T."/>
            <person name="Toyoda A."/>
            <person name="Oliveira C."/>
            <person name="Osipova E."/>
            <person name="Leigh N.D."/>
            <person name="Simon A."/>
            <person name="Yun M.H."/>
        </authorList>
    </citation>
    <scope>NUCLEOTIDE SEQUENCE</scope>
    <source>
        <strain evidence="1">20211129_DDA</strain>
        <tissue evidence="1">Liver</tissue>
    </source>
</reference>
<dbReference type="Proteomes" id="UP001066276">
    <property type="component" value="Chromosome 5"/>
</dbReference>
<comment type="caution">
    <text evidence="1">The sequence shown here is derived from an EMBL/GenBank/DDBJ whole genome shotgun (WGS) entry which is preliminary data.</text>
</comment>
<protein>
    <submittedName>
        <fullName evidence="1">Uncharacterized protein</fullName>
    </submittedName>
</protein>
<name>A0AAV7RS39_PLEWA</name>